<accession>A0A8J6LLX0</accession>
<dbReference type="Proteomes" id="UP000657177">
    <property type="component" value="Unassembled WGS sequence"/>
</dbReference>
<feature type="transmembrane region" description="Helical" evidence="7">
    <location>
        <begin position="317"/>
        <end position="337"/>
    </location>
</feature>
<keyword evidence="5 7" id="KW-1133">Transmembrane helix</keyword>
<reference evidence="10" key="1">
    <citation type="submission" date="2020-06" db="EMBL/GenBank/DDBJ databases">
        <title>Novel chitinolytic bacterium.</title>
        <authorList>
            <person name="Ungkulpasvich U."/>
            <person name="Kosugi A."/>
            <person name="Uke A."/>
        </authorList>
    </citation>
    <scope>NUCLEOTIDE SEQUENCE</scope>
    <source>
        <strain evidence="10">UUS1-1</strain>
    </source>
</reference>
<evidence type="ECO:0000313" key="11">
    <source>
        <dbReference type="Proteomes" id="UP000657177"/>
    </source>
</evidence>
<evidence type="ECO:0000256" key="4">
    <source>
        <dbReference type="ARBA" id="ARBA00022692"/>
    </source>
</evidence>
<evidence type="ECO:0000256" key="6">
    <source>
        <dbReference type="ARBA" id="ARBA00023136"/>
    </source>
</evidence>
<dbReference type="Pfam" id="PF12704">
    <property type="entry name" value="MacB_PCD"/>
    <property type="match status" value="1"/>
</dbReference>
<feature type="transmembrane region" description="Helical" evidence="7">
    <location>
        <begin position="349"/>
        <end position="369"/>
    </location>
</feature>
<feature type="transmembrane region" description="Helical" evidence="7">
    <location>
        <begin position="275"/>
        <end position="297"/>
    </location>
</feature>
<keyword evidence="3" id="KW-1003">Cell membrane</keyword>
<proteinExistence type="inferred from homology"/>
<protein>
    <submittedName>
        <fullName evidence="10">ABC transporter permease</fullName>
    </submittedName>
</protein>
<evidence type="ECO:0000313" key="10">
    <source>
        <dbReference type="EMBL" id="MBA2132934.1"/>
    </source>
</evidence>
<dbReference type="InterPro" id="IPR051447">
    <property type="entry name" value="Lipoprotein-release_system"/>
</dbReference>
<comment type="subcellular location">
    <subcellularLocation>
        <location evidence="1">Cell membrane</location>
        <topology evidence="1">Multi-pass membrane protein</topology>
    </subcellularLocation>
</comment>
<dbReference type="PANTHER" id="PTHR30489:SF0">
    <property type="entry name" value="LIPOPROTEIN-RELEASING SYSTEM TRANSMEMBRANE PROTEIN LOLE"/>
    <property type="match status" value="1"/>
</dbReference>
<feature type="transmembrane region" description="Helical" evidence="7">
    <location>
        <begin position="381"/>
        <end position="404"/>
    </location>
</feature>
<evidence type="ECO:0000259" key="8">
    <source>
        <dbReference type="Pfam" id="PF02687"/>
    </source>
</evidence>
<feature type="domain" description="MacB-like periplasmic core" evidence="9">
    <location>
        <begin position="18"/>
        <end position="241"/>
    </location>
</feature>
<evidence type="ECO:0000259" key="9">
    <source>
        <dbReference type="Pfam" id="PF12704"/>
    </source>
</evidence>
<keyword evidence="11" id="KW-1185">Reference proteome</keyword>
<feature type="transmembrane region" description="Helical" evidence="7">
    <location>
        <begin position="18"/>
        <end position="35"/>
    </location>
</feature>
<dbReference type="EMBL" id="JAAKDE010000010">
    <property type="protein sequence ID" value="MBA2132934.1"/>
    <property type="molecule type" value="Genomic_DNA"/>
</dbReference>
<dbReference type="GO" id="GO:0044874">
    <property type="term" value="P:lipoprotein localization to outer membrane"/>
    <property type="evidence" value="ECO:0007669"/>
    <property type="project" value="TreeGrafter"/>
</dbReference>
<dbReference type="GO" id="GO:0098797">
    <property type="term" value="C:plasma membrane protein complex"/>
    <property type="evidence" value="ECO:0007669"/>
    <property type="project" value="TreeGrafter"/>
</dbReference>
<dbReference type="InterPro" id="IPR003838">
    <property type="entry name" value="ABC3_permease_C"/>
</dbReference>
<evidence type="ECO:0000256" key="5">
    <source>
        <dbReference type="ARBA" id="ARBA00022989"/>
    </source>
</evidence>
<evidence type="ECO:0000256" key="7">
    <source>
        <dbReference type="SAM" id="Phobius"/>
    </source>
</evidence>
<dbReference type="Pfam" id="PF02687">
    <property type="entry name" value="FtsX"/>
    <property type="match status" value="1"/>
</dbReference>
<organism evidence="10 11">
    <name type="scientific">Capillibacterium thermochitinicola</name>
    <dbReference type="NCBI Taxonomy" id="2699427"/>
    <lineage>
        <taxon>Bacteria</taxon>
        <taxon>Bacillati</taxon>
        <taxon>Bacillota</taxon>
        <taxon>Capillibacterium</taxon>
    </lineage>
</organism>
<evidence type="ECO:0000256" key="1">
    <source>
        <dbReference type="ARBA" id="ARBA00004651"/>
    </source>
</evidence>
<comment type="similarity">
    <text evidence="2">Belongs to the ABC-4 integral membrane protein family. LolC/E subfamily.</text>
</comment>
<dbReference type="InterPro" id="IPR025857">
    <property type="entry name" value="MacB_PCD"/>
</dbReference>
<gene>
    <name evidence="10" type="ORF">G5B42_05175</name>
</gene>
<dbReference type="AlphaFoldDB" id="A0A8J6LLX0"/>
<sequence>MFLTRLAFKNLTRHRNRTVITSIIIAFAVLTYILYDSLIGGMSEMSYATILDYEAGHLQVVTDAYWQAEKEEKELPLEHLLMLDDELDREIQGVEGFVAAAPELHFFARLSNGLDELPVLAKGIDPEAMRGVFALEKQFVEGSMFALDEAKAVMGKRLADLMELTVGDYITLLVKDKAGHFNTIEAEIAGLVHTSNPNVNQNIIYLPLPLVAQRLNVGGGVSKVMIRLENKETAPKRAAELAGRIKKIDGRLAVYPWQELEAVTFIGAAELEKRVIFAIILLIGAIAIINTVILAALERMGEIGMMKALGLQNKEVVFTFVLESTGIGILGGVAGIMMGMTGVGLLAKYGVDFGGMVGLDITTFGMPIIGKIYGVWNPAAFVRVFLFVVLTSLLASILPAYWAADKDPVKTIYHR</sequence>
<comment type="caution">
    <text evidence="10">The sequence shown here is derived from an EMBL/GenBank/DDBJ whole genome shotgun (WGS) entry which is preliminary data.</text>
</comment>
<name>A0A8J6LLX0_9FIRM</name>
<keyword evidence="6 7" id="KW-0472">Membrane</keyword>
<evidence type="ECO:0000256" key="3">
    <source>
        <dbReference type="ARBA" id="ARBA00022475"/>
    </source>
</evidence>
<keyword evidence="4 7" id="KW-0812">Transmembrane</keyword>
<evidence type="ECO:0000256" key="2">
    <source>
        <dbReference type="ARBA" id="ARBA00005236"/>
    </source>
</evidence>
<dbReference type="PANTHER" id="PTHR30489">
    <property type="entry name" value="LIPOPROTEIN-RELEASING SYSTEM TRANSMEMBRANE PROTEIN LOLE"/>
    <property type="match status" value="1"/>
</dbReference>
<feature type="domain" description="ABC3 transporter permease C-terminal" evidence="8">
    <location>
        <begin position="275"/>
        <end position="404"/>
    </location>
</feature>